<dbReference type="AlphaFoldDB" id="A0AB34KDV9"/>
<accession>A0AB34KDV9</accession>
<dbReference type="EMBL" id="JAAQHG020000061">
    <property type="protein sequence ID" value="KAL1582167.1"/>
    <property type="molecule type" value="Genomic_DNA"/>
</dbReference>
<organism evidence="1 2">
    <name type="scientific">Cladosporium halotolerans</name>
    <dbReference type="NCBI Taxonomy" id="1052096"/>
    <lineage>
        <taxon>Eukaryota</taxon>
        <taxon>Fungi</taxon>
        <taxon>Dikarya</taxon>
        <taxon>Ascomycota</taxon>
        <taxon>Pezizomycotina</taxon>
        <taxon>Dothideomycetes</taxon>
        <taxon>Dothideomycetidae</taxon>
        <taxon>Cladosporiales</taxon>
        <taxon>Cladosporiaceae</taxon>
        <taxon>Cladosporium</taxon>
    </lineage>
</organism>
<proteinExistence type="predicted"/>
<gene>
    <name evidence="1" type="ORF">WHR41_09051</name>
</gene>
<dbReference type="GeneID" id="96010493"/>
<evidence type="ECO:0000313" key="1">
    <source>
        <dbReference type="EMBL" id="KAL1582167.1"/>
    </source>
</evidence>
<sequence>MPASLLSLPGELRDQILVPLVRAKGTIELQYPLWADKSVFVPPIAQVCRTLRSDFVQLFYRSNVFVWKLEAEAADYLDPATFPLSPSTASTSASSGKDYGPTGPLLSSLPWQYPYALPNIRHLRLTIYLPAQYDSVLWTEKFAAQLEGLVRGTEQGRKLRDLRVLFASWHGLRDLNDPQIEVLQILRKMQVGGLVQVRTRSLDERGKKVVRELELERGMRAGEAVEEMTEQSQGEGAGGKHLDWEWEGGRDL</sequence>
<keyword evidence="2" id="KW-1185">Reference proteome</keyword>
<dbReference type="RefSeq" id="XP_069225274.1">
    <property type="nucleotide sequence ID" value="XM_069377655.1"/>
</dbReference>
<name>A0AB34KDV9_9PEZI</name>
<comment type="caution">
    <text evidence="1">The sequence shown here is derived from an EMBL/GenBank/DDBJ whole genome shotgun (WGS) entry which is preliminary data.</text>
</comment>
<protein>
    <submittedName>
        <fullName evidence="1">Uncharacterized protein</fullName>
    </submittedName>
</protein>
<dbReference type="Proteomes" id="UP000803884">
    <property type="component" value="Unassembled WGS sequence"/>
</dbReference>
<evidence type="ECO:0000313" key="2">
    <source>
        <dbReference type="Proteomes" id="UP000803884"/>
    </source>
</evidence>
<reference evidence="1 2" key="1">
    <citation type="journal article" date="2020" name="Microbiol. Resour. Announc.">
        <title>Draft Genome Sequence of a Cladosporium Species Isolated from the Mesophotic Ascidian Didemnum maculosum.</title>
        <authorList>
            <person name="Gioti A."/>
            <person name="Siaperas R."/>
            <person name="Nikolaivits E."/>
            <person name="Le Goff G."/>
            <person name="Ouazzani J."/>
            <person name="Kotoulas G."/>
            <person name="Topakas E."/>
        </authorList>
    </citation>
    <scope>NUCLEOTIDE SEQUENCE [LARGE SCALE GENOMIC DNA]</scope>
    <source>
        <strain evidence="1 2">TM138-S3</strain>
    </source>
</reference>